<protein>
    <submittedName>
        <fullName evidence="1">Uncharacterized protein</fullName>
    </submittedName>
</protein>
<dbReference type="AlphaFoldDB" id="A0A6J4GGB9"/>
<evidence type="ECO:0000313" key="2">
    <source>
        <dbReference type="Proteomes" id="UP000479938"/>
    </source>
</evidence>
<organism evidence="1 2">
    <name type="scientific">Flavobacterium bizetiae</name>
    <dbReference type="NCBI Taxonomy" id="2704140"/>
    <lineage>
        <taxon>Bacteria</taxon>
        <taxon>Pseudomonadati</taxon>
        <taxon>Bacteroidota</taxon>
        <taxon>Flavobacteriia</taxon>
        <taxon>Flavobacteriales</taxon>
        <taxon>Flavobacteriaceae</taxon>
        <taxon>Flavobacterium</taxon>
    </lineage>
</organism>
<accession>A0A6J4GGB9</accession>
<evidence type="ECO:0000313" key="1">
    <source>
        <dbReference type="EMBL" id="CAA9197341.1"/>
    </source>
</evidence>
<dbReference type="RefSeq" id="WP_173970252.1">
    <property type="nucleotide sequence ID" value="NZ_CADCSU010000068.1"/>
</dbReference>
<reference evidence="1 2" key="1">
    <citation type="submission" date="2020-02" db="EMBL/GenBank/DDBJ databases">
        <authorList>
            <person name="Criscuolo A."/>
        </authorList>
    </citation>
    <scope>NUCLEOTIDE SEQUENCE [LARGE SCALE GENOMIC DNA]</scope>
    <source>
        <strain evidence="1">CIP105534</strain>
    </source>
</reference>
<keyword evidence="2" id="KW-1185">Reference proteome</keyword>
<dbReference type="Proteomes" id="UP000479938">
    <property type="component" value="Unassembled WGS sequence"/>
</dbReference>
<name>A0A6J4GGB9_9FLAO</name>
<gene>
    <name evidence="1" type="ORF">FLA105534_01584</name>
</gene>
<dbReference type="EMBL" id="CADCSU010000068">
    <property type="protein sequence ID" value="CAA9197341.1"/>
    <property type="molecule type" value="Genomic_DNA"/>
</dbReference>
<sequence length="163" mass="18862">MKKISTNNEPLELSINKQYYVIDSLYLTEIKNEFLKANILPKDIRIEVFPYTDTPFALYKPNESTFDINQIIKVDYDEVVLEDFSFFSTDTGLIVFIAEDILVEFLKDFNYEDLVDSENELINEKYWKQIVSKFKSADTALVLANSENDFDGSGTYKITAKSS</sequence>
<proteinExistence type="predicted"/>